<sequence length="108" mass="12309">GTYLENDVSILEDPRRRKEGHAEEEGKRRGVKEEGTKCANNTIYGNVGVSVKPSTYARRKKSPIKEKEKSPKEEVLEKEEPPTQEESPRKESPTEEEEKEESPILESP</sequence>
<proteinExistence type="predicted"/>
<evidence type="ECO:0000256" key="1">
    <source>
        <dbReference type="SAM" id="MobiDB-lite"/>
    </source>
</evidence>
<organism evidence="2 3">
    <name type="scientific">Taxus chinensis</name>
    <name type="common">Chinese yew</name>
    <name type="synonym">Taxus wallichiana var. chinensis</name>
    <dbReference type="NCBI Taxonomy" id="29808"/>
    <lineage>
        <taxon>Eukaryota</taxon>
        <taxon>Viridiplantae</taxon>
        <taxon>Streptophyta</taxon>
        <taxon>Embryophyta</taxon>
        <taxon>Tracheophyta</taxon>
        <taxon>Spermatophyta</taxon>
        <taxon>Pinopsida</taxon>
        <taxon>Pinidae</taxon>
        <taxon>Conifers II</taxon>
        <taxon>Cupressales</taxon>
        <taxon>Taxaceae</taxon>
        <taxon>Taxus</taxon>
    </lineage>
</organism>
<evidence type="ECO:0000313" key="3">
    <source>
        <dbReference type="Proteomes" id="UP000824469"/>
    </source>
</evidence>
<dbReference type="EMBL" id="JAHRHJ020000177">
    <property type="protein sequence ID" value="KAH9294376.1"/>
    <property type="molecule type" value="Genomic_DNA"/>
</dbReference>
<reference evidence="2 3" key="1">
    <citation type="journal article" date="2021" name="Nat. Plants">
        <title>The Taxus genome provides insights into paclitaxel biosynthesis.</title>
        <authorList>
            <person name="Xiong X."/>
            <person name="Gou J."/>
            <person name="Liao Q."/>
            <person name="Li Y."/>
            <person name="Zhou Q."/>
            <person name="Bi G."/>
            <person name="Li C."/>
            <person name="Du R."/>
            <person name="Wang X."/>
            <person name="Sun T."/>
            <person name="Guo L."/>
            <person name="Liang H."/>
            <person name="Lu P."/>
            <person name="Wu Y."/>
            <person name="Zhang Z."/>
            <person name="Ro D.K."/>
            <person name="Shang Y."/>
            <person name="Huang S."/>
            <person name="Yan J."/>
        </authorList>
    </citation>
    <scope>NUCLEOTIDE SEQUENCE [LARGE SCALE GENOMIC DNA]</scope>
    <source>
        <strain evidence="2">Ta-2019</strain>
    </source>
</reference>
<dbReference type="Proteomes" id="UP000824469">
    <property type="component" value="Unassembled WGS sequence"/>
</dbReference>
<feature type="non-terminal residue" evidence="2">
    <location>
        <position position="1"/>
    </location>
</feature>
<feature type="region of interest" description="Disordered" evidence="1">
    <location>
        <begin position="1"/>
        <end position="108"/>
    </location>
</feature>
<evidence type="ECO:0000313" key="2">
    <source>
        <dbReference type="EMBL" id="KAH9294376.1"/>
    </source>
</evidence>
<keyword evidence="3" id="KW-1185">Reference proteome</keyword>
<comment type="caution">
    <text evidence="2">The sequence shown here is derived from an EMBL/GenBank/DDBJ whole genome shotgun (WGS) entry which is preliminary data.</text>
</comment>
<gene>
    <name evidence="2" type="ORF">KI387_040430</name>
</gene>
<accession>A0AA38C8G9</accession>
<protein>
    <submittedName>
        <fullName evidence="2">Uncharacterized protein</fullName>
    </submittedName>
</protein>
<feature type="compositionally biased region" description="Basic and acidic residues" evidence="1">
    <location>
        <begin position="12"/>
        <end position="36"/>
    </location>
</feature>
<name>A0AA38C8G9_TAXCH</name>
<dbReference type="AlphaFoldDB" id="A0AA38C8G9"/>
<feature type="compositionally biased region" description="Basic and acidic residues" evidence="1">
    <location>
        <begin position="63"/>
        <end position="93"/>
    </location>
</feature>
<feature type="non-terminal residue" evidence="2">
    <location>
        <position position="108"/>
    </location>
</feature>